<feature type="active site" description="Acyl-ester intermediate" evidence="7">
    <location>
        <position position="177"/>
    </location>
</feature>
<comment type="catalytic activity">
    <reaction evidence="6 7">
        <text>L-glutamyl-tRNA(Gln) + L-glutamine + ATP + H2O = L-glutaminyl-tRNA(Gln) + L-glutamate + ADP + phosphate + H(+)</text>
        <dbReference type="Rhea" id="RHEA:17521"/>
        <dbReference type="Rhea" id="RHEA-COMP:9681"/>
        <dbReference type="Rhea" id="RHEA-COMP:9684"/>
        <dbReference type="ChEBI" id="CHEBI:15377"/>
        <dbReference type="ChEBI" id="CHEBI:15378"/>
        <dbReference type="ChEBI" id="CHEBI:29985"/>
        <dbReference type="ChEBI" id="CHEBI:30616"/>
        <dbReference type="ChEBI" id="CHEBI:43474"/>
        <dbReference type="ChEBI" id="CHEBI:58359"/>
        <dbReference type="ChEBI" id="CHEBI:78520"/>
        <dbReference type="ChEBI" id="CHEBI:78521"/>
        <dbReference type="ChEBI" id="CHEBI:456216"/>
        <dbReference type="EC" id="6.3.5.7"/>
    </reaction>
</comment>
<dbReference type="GO" id="GO:0005524">
    <property type="term" value="F:ATP binding"/>
    <property type="evidence" value="ECO:0007669"/>
    <property type="project" value="UniProtKB-KW"/>
</dbReference>
<comment type="caution">
    <text evidence="9">The sequence shown here is derived from an EMBL/GenBank/DDBJ whole genome shotgun (WGS) entry which is preliminary data.</text>
</comment>
<dbReference type="OrthoDB" id="7931at2157"/>
<accession>A0A401HAD2</accession>
<evidence type="ECO:0000256" key="5">
    <source>
        <dbReference type="ARBA" id="ARBA00022917"/>
    </source>
</evidence>
<evidence type="ECO:0000313" key="9">
    <source>
        <dbReference type="EMBL" id="GBF09312.1"/>
    </source>
</evidence>
<dbReference type="Proteomes" id="UP000291213">
    <property type="component" value="Unassembled WGS sequence"/>
</dbReference>
<protein>
    <recommendedName>
        <fullName evidence="7">Glutamyl-tRNA(Gln) amidotransferase subunit A</fullName>
        <shortName evidence="7">Glu-ADT subunit A</shortName>
        <ecNumber evidence="7">6.3.5.7</ecNumber>
    </recommendedName>
</protein>
<dbReference type="PROSITE" id="PS00571">
    <property type="entry name" value="AMIDASES"/>
    <property type="match status" value="1"/>
</dbReference>
<keyword evidence="5 7" id="KW-0648">Protein biosynthesis</keyword>
<dbReference type="InterPro" id="IPR023631">
    <property type="entry name" value="Amidase_dom"/>
</dbReference>
<evidence type="ECO:0000256" key="2">
    <source>
        <dbReference type="ARBA" id="ARBA00022598"/>
    </source>
</evidence>
<evidence type="ECO:0000256" key="4">
    <source>
        <dbReference type="ARBA" id="ARBA00022840"/>
    </source>
</evidence>
<dbReference type="HAMAP" id="MF_00120">
    <property type="entry name" value="GatA"/>
    <property type="match status" value="1"/>
</dbReference>
<reference evidence="9 10" key="1">
    <citation type="submission" date="2017-02" db="EMBL/GenBank/DDBJ databases">
        <title>isolation and characterization of a novel temperate virus Aeropyrum globular virus 1 infecting hyperthermophilic archaeon Aeropyrum.</title>
        <authorList>
            <person name="Yumiya M."/>
            <person name="Yoshida T."/>
            <person name="Sako Y."/>
        </authorList>
    </citation>
    <scope>NUCLEOTIDE SEQUENCE [LARGE SCALE GENOMIC DNA]</scope>
    <source>
        <strain evidence="9 10">YK1-12-2013</strain>
    </source>
</reference>
<keyword evidence="3 7" id="KW-0547">Nucleotide-binding</keyword>
<dbReference type="Pfam" id="PF01425">
    <property type="entry name" value="Amidase"/>
    <property type="match status" value="1"/>
</dbReference>
<keyword evidence="4 7" id="KW-0067">ATP-binding</keyword>
<evidence type="ECO:0000256" key="7">
    <source>
        <dbReference type="HAMAP-Rule" id="MF_00120"/>
    </source>
</evidence>
<evidence type="ECO:0000259" key="8">
    <source>
        <dbReference type="Pfam" id="PF01425"/>
    </source>
</evidence>
<gene>
    <name evidence="7" type="primary">gatA</name>
    <name evidence="9" type="ORF">apy_10370</name>
</gene>
<dbReference type="AlphaFoldDB" id="A0A401HAD2"/>
<dbReference type="GO" id="GO:0030956">
    <property type="term" value="C:glutamyl-tRNA(Gln) amidotransferase complex"/>
    <property type="evidence" value="ECO:0007669"/>
    <property type="project" value="InterPro"/>
</dbReference>
<name>A0A401HAD2_AERPX</name>
<dbReference type="PANTHER" id="PTHR11895:SF7">
    <property type="entry name" value="GLUTAMYL-TRNA(GLN) AMIDOTRANSFERASE SUBUNIT A, MITOCHONDRIAL"/>
    <property type="match status" value="1"/>
</dbReference>
<comment type="function">
    <text evidence="7">Allows the formation of correctly charged Gln-tRNA(Gln) through the transamidation of misacylated Glu-tRNA(Gln) in organisms which lack glutaminyl-tRNA synthetase. The reaction takes place in the presence of glutamine and ATP through an activated gamma-phospho-Glu-tRNA(Gln).</text>
</comment>
<dbReference type="InterPro" id="IPR004412">
    <property type="entry name" value="GatA"/>
</dbReference>
<dbReference type="SUPFAM" id="SSF75304">
    <property type="entry name" value="Amidase signature (AS) enzymes"/>
    <property type="match status" value="1"/>
</dbReference>
<evidence type="ECO:0000256" key="3">
    <source>
        <dbReference type="ARBA" id="ARBA00022741"/>
    </source>
</evidence>
<feature type="active site" description="Charge relay system" evidence="7">
    <location>
        <position position="153"/>
    </location>
</feature>
<dbReference type="PANTHER" id="PTHR11895">
    <property type="entry name" value="TRANSAMIDASE"/>
    <property type="match status" value="1"/>
</dbReference>
<proteinExistence type="inferred from homology"/>
<dbReference type="GO" id="GO:0006412">
    <property type="term" value="P:translation"/>
    <property type="evidence" value="ECO:0007669"/>
    <property type="project" value="UniProtKB-UniRule"/>
</dbReference>
<evidence type="ECO:0000313" key="10">
    <source>
        <dbReference type="Proteomes" id="UP000291213"/>
    </source>
</evidence>
<dbReference type="GO" id="GO:0016740">
    <property type="term" value="F:transferase activity"/>
    <property type="evidence" value="ECO:0007669"/>
    <property type="project" value="UniProtKB-KW"/>
</dbReference>
<comment type="subunit">
    <text evidence="7">Heterotrimer of A, B and C subunits.</text>
</comment>
<keyword evidence="9" id="KW-0808">Transferase</keyword>
<dbReference type="GO" id="GO:0050567">
    <property type="term" value="F:glutaminyl-tRNA synthase (glutamine-hydrolyzing) activity"/>
    <property type="evidence" value="ECO:0007669"/>
    <property type="project" value="UniProtKB-UniRule"/>
</dbReference>
<sequence>MRRAYTVKQLLESYRAGDTDPVEHVSKVLDALRRWERDVNAFISLEAEEVLIDAAEEAARRWRRGEARRLEGVVVGVKDNISTSFLPTTAGSRMLDGYIPPFNATVVEKLLMEGAIIIGKTNLDEFAMGSTGEFSAFGPTRNPWDLSRVPGGSSSGSGACLAYGACDAALGSDTGGSVRLPAAYTATVGLKPTYGLVSRYGLIPYANSLEQISPMARSSEDVMLLLEIIAGGDEYDATSIDREPTTASGEEGLKPEDLSLCIPEELVEHSEEAVKKAFYNTVGKLEGLGARLEYIGLGGAEAYALPAYYTIALAEAASNLARYDGSLYPVRGSSGDYWRQAAEARGIGFGLEVKRRILMGVYVLSEGYKDEYYLAATKLRRVIRDAMLKTVGKCLVATPASPIMPPRIGERVDDPLKLYAMDVYTVLANLSGLPAIALPVEIRGGLPIGLQLIGPRLGERLLAGAASIIEDLTGLAGVVAG</sequence>
<dbReference type="InterPro" id="IPR000120">
    <property type="entry name" value="Amidase"/>
</dbReference>
<comment type="similarity">
    <text evidence="1 7">Belongs to the amidase family. GatA subfamily.</text>
</comment>
<keyword evidence="2 7" id="KW-0436">Ligase</keyword>
<dbReference type="EC" id="6.3.5.7" evidence="7"/>
<feature type="domain" description="Amidase" evidence="8">
    <location>
        <begin position="24"/>
        <end position="462"/>
    </location>
</feature>
<dbReference type="InterPro" id="IPR020556">
    <property type="entry name" value="Amidase_CS"/>
</dbReference>
<dbReference type="InterPro" id="IPR036928">
    <property type="entry name" value="AS_sf"/>
</dbReference>
<organism evidence="9 10">
    <name type="scientific">Aeropyrum pernix</name>
    <dbReference type="NCBI Taxonomy" id="56636"/>
    <lineage>
        <taxon>Archaea</taxon>
        <taxon>Thermoproteota</taxon>
        <taxon>Thermoprotei</taxon>
        <taxon>Desulfurococcales</taxon>
        <taxon>Desulfurococcaceae</taxon>
        <taxon>Aeropyrum</taxon>
    </lineage>
</organism>
<dbReference type="EMBL" id="BDMD01000053">
    <property type="protein sequence ID" value="GBF09312.1"/>
    <property type="molecule type" value="Genomic_DNA"/>
</dbReference>
<evidence type="ECO:0000256" key="6">
    <source>
        <dbReference type="ARBA" id="ARBA00047407"/>
    </source>
</evidence>
<dbReference type="Gene3D" id="3.90.1300.10">
    <property type="entry name" value="Amidase signature (AS) domain"/>
    <property type="match status" value="1"/>
</dbReference>
<evidence type="ECO:0000256" key="1">
    <source>
        <dbReference type="ARBA" id="ARBA00008069"/>
    </source>
</evidence>
<feature type="active site" description="Charge relay system" evidence="7">
    <location>
        <position position="78"/>
    </location>
</feature>